<dbReference type="InterPro" id="IPR050331">
    <property type="entry name" value="Zinc_finger"/>
</dbReference>
<dbReference type="GO" id="GO:0008270">
    <property type="term" value="F:zinc ion binding"/>
    <property type="evidence" value="ECO:0007669"/>
    <property type="project" value="UniProtKB-KW"/>
</dbReference>
<evidence type="ECO:0000256" key="2">
    <source>
        <dbReference type="ARBA" id="ARBA00022723"/>
    </source>
</evidence>
<dbReference type="FunFam" id="3.30.160.60:FF:000358">
    <property type="entry name" value="zinc finger protein 24"/>
    <property type="match status" value="1"/>
</dbReference>
<sequence length="234" mass="26606">MFPAQAERYAAHGDRESSGDSLSTAAKDIDPLRSVHTGERPFSCKICGKMFSRQDNCLRHERFHDGLKPYVCGQCGKSFTVLGFICPYCGKCFERGGHLERHKRIHTGEKPYRCEECGRRFNQKCSLKEHLRIHTGEKPYGCHVCGRCFNQKSSLKGHMKTHRNGERPLPNKYIMYNQTSRDFGGFEFNMAAADDCGDGDGQNCFICSTCGRSFDCFDSFQGHRCNDVTEPSRR</sequence>
<dbReference type="Ensembl" id="ENSCLMT00005030964.1">
    <property type="protein sequence ID" value="ENSCLMP00005029621.1"/>
    <property type="gene ID" value="ENSCLMG00005014447.1"/>
</dbReference>
<reference evidence="9" key="2">
    <citation type="submission" date="2025-09" db="UniProtKB">
        <authorList>
            <consortium name="Ensembl"/>
        </authorList>
    </citation>
    <scope>IDENTIFICATION</scope>
</reference>
<dbReference type="GeneTree" id="ENSGT01150000286953"/>
<feature type="domain" description="C2H2-type" evidence="8">
    <location>
        <begin position="140"/>
        <end position="168"/>
    </location>
</feature>
<evidence type="ECO:0000259" key="8">
    <source>
        <dbReference type="PROSITE" id="PS50157"/>
    </source>
</evidence>
<name>A0A8C2ZN14_CYCLU</name>
<dbReference type="PROSITE" id="PS50157">
    <property type="entry name" value="ZINC_FINGER_C2H2_2"/>
    <property type="match status" value="4"/>
</dbReference>
<dbReference type="InterPro" id="IPR013087">
    <property type="entry name" value="Znf_C2H2_type"/>
</dbReference>
<proteinExistence type="predicted"/>
<evidence type="ECO:0000256" key="5">
    <source>
        <dbReference type="ARBA" id="ARBA00022833"/>
    </source>
</evidence>
<dbReference type="PANTHER" id="PTHR16515:SF66">
    <property type="entry name" value="C2H2-TYPE DOMAIN-CONTAINING PROTEIN"/>
    <property type="match status" value="1"/>
</dbReference>
<keyword evidence="2" id="KW-0479">Metal-binding</keyword>
<dbReference type="GO" id="GO:0010468">
    <property type="term" value="P:regulation of gene expression"/>
    <property type="evidence" value="ECO:0007669"/>
    <property type="project" value="TreeGrafter"/>
</dbReference>
<dbReference type="FunFam" id="3.30.160.60:FF:000774">
    <property type="entry name" value="Zinc finger protein"/>
    <property type="match status" value="1"/>
</dbReference>
<comment type="subcellular location">
    <subcellularLocation>
        <location evidence="1">Nucleus</location>
    </subcellularLocation>
</comment>
<organism evidence="9 10">
    <name type="scientific">Cyclopterus lumpus</name>
    <name type="common">Lumpsucker</name>
    <dbReference type="NCBI Taxonomy" id="8103"/>
    <lineage>
        <taxon>Eukaryota</taxon>
        <taxon>Metazoa</taxon>
        <taxon>Chordata</taxon>
        <taxon>Craniata</taxon>
        <taxon>Vertebrata</taxon>
        <taxon>Euteleostomi</taxon>
        <taxon>Actinopterygii</taxon>
        <taxon>Neopterygii</taxon>
        <taxon>Teleostei</taxon>
        <taxon>Neoteleostei</taxon>
        <taxon>Acanthomorphata</taxon>
        <taxon>Eupercaria</taxon>
        <taxon>Perciformes</taxon>
        <taxon>Cottioidei</taxon>
        <taxon>Cottales</taxon>
        <taxon>Cyclopteridae</taxon>
        <taxon>Cyclopterus</taxon>
    </lineage>
</organism>
<dbReference type="AlphaFoldDB" id="A0A8C2ZN14"/>
<evidence type="ECO:0000256" key="3">
    <source>
        <dbReference type="ARBA" id="ARBA00022737"/>
    </source>
</evidence>
<evidence type="ECO:0000256" key="6">
    <source>
        <dbReference type="ARBA" id="ARBA00023242"/>
    </source>
</evidence>
<feature type="domain" description="C2H2-type" evidence="8">
    <location>
        <begin position="112"/>
        <end position="139"/>
    </location>
</feature>
<dbReference type="Gene3D" id="3.30.160.60">
    <property type="entry name" value="Classic Zinc Finger"/>
    <property type="match status" value="5"/>
</dbReference>
<dbReference type="GO" id="GO:0005634">
    <property type="term" value="C:nucleus"/>
    <property type="evidence" value="ECO:0007669"/>
    <property type="project" value="UniProtKB-SubCell"/>
</dbReference>
<dbReference type="PROSITE" id="PS00028">
    <property type="entry name" value="ZINC_FINGER_C2H2_1"/>
    <property type="match status" value="4"/>
</dbReference>
<dbReference type="InterPro" id="IPR036236">
    <property type="entry name" value="Znf_C2H2_sf"/>
</dbReference>
<keyword evidence="4 7" id="KW-0863">Zinc-finger</keyword>
<evidence type="ECO:0000256" key="7">
    <source>
        <dbReference type="PROSITE-ProRule" id="PRU00042"/>
    </source>
</evidence>
<accession>A0A8C2ZN14</accession>
<dbReference type="PANTHER" id="PTHR16515">
    <property type="entry name" value="PR DOMAIN ZINC FINGER PROTEIN"/>
    <property type="match status" value="1"/>
</dbReference>
<evidence type="ECO:0000313" key="9">
    <source>
        <dbReference type="Ensembl" id="ENSCLMP00005029621.1"/>
    </source>
</evidence>
<reference evidence="9" key="1">
    <citation type="submission" date="2025-08" db="UniProtKB">
        <authorList>
            <consortium name="Ensembl"/>
        </authorList>
    </citation>
    <scope>IDENTIFICATION</scope>
</reference>
<protein>
    <recommendedName>
        <fullName evidence="8">C2H2-type domain-containing protein</fullName>
    </recommendedName>
</protein>
<keyword evidence="3" id="KW-0677">Repeat</keyword>
<dbReference type="SMART" id="SM00355">
    <property type="entry name" value="ZnF_C2H2"/>
    <property type="match status" value="5"/>
</dbReference>
<evidence type="ECO:0000256" key="4">
    <source>
        <dbReference type="ARBA" id="ARBA00022771"/>
    </source>
</evidence>
<dbReference type="Pfam" id="PF13465">
    <property type="entry name" value="zf-H2C2_2"/>
    <property type="match status" value="1"/>
</dbReference>
<evidence type="ECO:0000256" key="1">
    <source>
        <dbReference type="ARBA" id="ARBA00004123"/>
    </source>
</evidence>
<feature type="domain" description="C2H2-type" evidence="8">
    <location>
        <begin position="42"/>
        <end position="69"/>
    </location>
</feature>
<keyword evidence="5" id="KW-0862">Zinc</keyword>
<dbReference type="SUPFAM" id="SSF57667">
    <property type="entry name" value="beta-beta-alpha zinc fingers"/>
    <property type="match status" value="3"/>
</dbReference>
<feature type="domain" description="C2H2-type" evidence="8">
    <location>
        <begin position="84"/>
        <end position="111"/>
    </location>
</feature>
<keyword evidence="6" id="KW-0539">Nucleus</keyword>
<dbReference type="Pfam" id="PF00096">
    <property type="entry name" value="zf-C2H2"/>
    <property type="match status" value="2"/>
</dbReference>
<evidence type="ECO:0000313" key="10">
    <source>
        <dbReference type="Proteomes" id="UP000694565"/>
    </source>
</evidence>
<dbReference type="FunFam" id="3.30.160.60:FF:002402">
    <property type="entry name" value="Zinc finger protein 347"/>
    <property type="match status" value="1"/>
</dbReference>
<dbReference type="Proteomes" id="UP000694565">
    <property type="component" value="Unplaced"/>
</dbReference>
<keyword evidence="10" id="KW-1185">Reference proteome</keyword>
<dbReference type="FunFam" id="3.30.160.60:FF:000557">
    <property type="entry name" value="zinc finger and SCAN domain-containing protein 29"/>
    <property type="match status" value="1"/>
</dbReference>